<feature type="compositionally biased region" description="Polar residues" evidence="5">
    <location>
        <begin position="642"/>
        <end position="652"/>
    </location>
</feature>
<dbReference type="InterPro" id="IPR025875">
    <property type="entry name" value="Leu-rich_rpt_4"/>
</dbReference>
<dbReference type="SMART" id="SM00369">
    <property type="entry name" value="LRR_TYP"/>
    <property type="match status" value="3"/>
</dbReference>
<proteinExistence type="predicted"/>
<dbReference type="Proteomes" id="UP000245884">
    <property type="component" value="Unassembled WGS sequence"/>
</dbReference>
<keyword evidence="3" id="KW-0433">Leucine-rich repeat</keyword>
<dbReference type="PANTHER" id="PTHR15454">
    <property type="entry name" value="NISCHARIN RELATED"/>
    <property type="match status" value="1"/>
</dbReference>
<protein>
    <recommendedName>
        <fullName evidence="8">L domain-like protein</fullName>
    </recommendedName>
</protein>
<evidence type="ECO:0000256" key="3">
    <source>
        <dbReference type="ARBA" id="ARBA00022614"/>
    </source>
</evidence>
<dbReference type="RefSeq" id="XP_025362221.1">
    <property type="nucleotide sequence ID" value="XM_025509169.1"/>
</dbReference>
<dbReference type="PANTHER" id="PTHR15454:SF69">
    <property type="entry name" value="SERINE_THREONINE-PROTEIN KINASE 11-INTERACTING PROTEIN"/>
    <property type="match status" value="1"/>
</dbReference>
<feature type="compositionally biased region" description="Gly residues" evidence="5">
    <location>
        <begin position="678"/>
        <end position="692"/>
    </location>
</feature>
<dbReference type="PROSITE" id="PS51450">
    <property type="entry name" value="LRR"/>
    <property type="match status" value="2"/>
</dbReference>
<evidence type="ECO:0000256" key="4">
    <source>
        <dbReference type="ARBA" id="ARBA00022737"/>
    </source>
</evidence>
<feature type="compositionally biased region" description="Basic residues" evidence="5">
    <location>
        <begin position="608"/>
        <end position="624"/>
    </location>
</feature>
<name>A0A316UQL6_9BASI</name>
<dbReference type="InterPro" id="IPR032675">
    <property type="entry name" value="LRR_dom_sf"/>
</dbReference>
<evidence type="ECO:0008006" key="8">
    <source>
        <dbReference type="Google" id="ProtNLM"/>
    </source>
</evidence>
<organism evidence="6 7">
    <name type="scientific">Jaminaea rosea</name>
    <dbReference type="NCBI Taxonomy" id="1569628"/>
    <lineage>
        <taxon>Eukaryota</taxon>
        <taxon>Fungi</taxon>
        <taxon>Dikarya</taxon>
        <taxon>Basidiomycota</taxon>
        <taxon>Ustilaginomycotina</taxon>
        <taxon>Exobasidiomycetes</taxon>
        <taxon>Microstromatales</taxon>
        <taxon>Microstromatales incertae sedis</taxon>
        <taxon>Jaminaea</taxon>
    </lineage>
</organism>
<evidence type="ECO:0000256" key="1">
    <source>
        <dbReference type="ARBA" id="ARBA00004496"/>
    </source>
</evidence>
<dbReference type="InterPro" id="IPR001611">
    <property type="entry name" value="Leu-rich_rpt"/>
</dbReference>
<dbReference type="Pfam" id="PF12799">
    <property type="entry name" value="LRR_4"/>
    <property type="match status" value="2"/>
</dbReference>
<feature type="region of interest" description="Disordered" evidence="5">
    <location>
        <begin position="260"/>
        <end position="279"/>
    </location>
</feature>
<dbReference type="GO" id="GO:0005737">
    <property type="term" value="C:cytoplasm"/>
    <property type="evidence" value="ECO:0007669"/>
    <property type="project" value="UniProtKB-SubCell"/>
</dbReference>
<dbReference type="InterPro" id="IPR003591">
    <property type="entry name" value="Leu-rich_rpt_typical-subtyp"/>
</dbReference>
<dbReference type="EMBL" id="KZ819667">
    <property type="protein sequence ID" value="PWN27609.1"/>
    <property type="molecule type" value="Genomic_DNA"/>
</dbReference>
<evidence type="ECO:0000256" key="2">
    <source>
        <dbReference type="ARBA" id="ARBA00022490"/>
    </source>
</evidence>
<dbReference type="OrthoDB" id="676979at2759"/>
<dbReference type="AlphaFoldDB" id="A0A316UQL6"/>
<feature type="region of interest" description="Disordered" evidence="5">
    <location>
        <begin position="676"/>
        <end position="702"/>
    </location>
</feature>
<keyword evidence="4" id="KW-0677">Repeat</keyword>
<sequence length="702" mass="75082">MDSQTQSGDSYILSLARYIRQNEKQLSGAVLPSSSSSKARTVIPPKPFAISLHHLSYLLLRFDALGLSAGSLDEPLPASSRSRARSTFAYISSNEQGASSSSTTPSRPTSTFLNPETMSLHSVRSAFSRISLSGAASTTSSWFSSTPTEPPSPSAQLKYIYSAFTKLPALDLVPSPATGLIEGFEDEAITGGPTTLTPLDVFRNLHLLSFTDVDPRGVSGWDRLSCQLRSLSLCRSGVEDVEDFFVDHVVRDVARRRAADGETVDEEGAASTSASNGQANKDQLPQLAWHFLSSLCLPSSSLTFFPSLPLPSLRSLDLSHNLLISIPSSLSHLTRLVSLDLSGNLIEDTRGAAACLGETGVLRTLKLRGNRITSLSGLDSLTSLRQVDLRDNLIYEADELGRLAASLESLRDVWVKGNPLCEEYKDWRVEVLAEFLKEGWPLDGEGSVRLDGEGVGWFEKGRVEERVPVGARRARKGRGSESGGKAWPSAGVAGAGDRDTPAGEGSEAGPSAQIVAVKHRARTGSQHHRKTTHTGSVRRPQSPRKQRNLATVVRGDDEAAMSSTPEPSMEVSEAEQLKRKVLGTGPSEAERKAKTTQEHAITTEAVPRSRKNSARPHSPSKKRAQSPATPRASSPALGQAGTPGSAQNQVAGSSLELRARIERLKKEVGDDWMRVLSSGGGAGAVVAGGSGGKRVERRDPSS</sequence>
<dbReference type="Gene3D" id="3.80.10.10">
    <property type="entry name" value="Ribonuclease Inhibitor"/>
    <property type="match status" value="2"/>
</dbReference>
<evidence type="ECO:0000256" key="5">
    <source>
        <dbReference type="SAM" id="MobiDB-lite"/>
    </source>
</evidence>
<accession>A0A316UQL6</accession>
<dbReference type="SUPFAM" id="SSF52058">
    <property type="entry name" value="L domain-like"/>
    <property type="match status" value="1"/>
</dbReference>
<dbReference type="GeneID" id="37030992"/>
<feature type="compositionally biased region" description="Basic residues" evidence="5">
    <location>
        <begin position="517"/>
        <end position="532"/>
    </location>
</feature>
<keyword evidence="2" id="KW-0963">Cytoplasm</keyword>
<feature type="compositionally biased region" description="Low complexity" evidence="5">
    <location>
        <begin position="99"/>
        <end position="111"/>
    </location>
</feature>
<comment type="subcellular location">
    <subcellularLocation>
        <location evidence="1">Cytoplasm</location>
    </subcellularLocation>
</comment>
<feature type="compositionally biased region" description="Basic and acidic residues" evidence="5">
    <location>
        <begin position="693"/>
        <end position="702"/>
    </location>
</feature>
<evidence type="ECO:0000313" key="7">
    <source>
        <dbReference type="Proteomes" id="UP000245884"/>
    </source>
</evidence>
<gene>
    <name evidence="6" type="ORF">BDZ90DRAFT_279399</name>
</gene>
<evidence type="ECO:0000313" key="6">
    <source>
        <dbReference type="EMBL" id="PWN27609.1"/>
    </source>
</evidence>
<feature type="region of interest" description="Disordered" evidence="5">
    <location>
        <begin position="469"/>
        <end position="654"/>
    </location>
</feature>
<keyword evidence="7" id="KW-1185">Reference proteome</keyword>
<reference evidence="6 7" key="1">
    <citation type="journal article" date="2018" name="Mol. Biol. Evol.">
        <title>Broad Genomic Sampling Reveals a Smut Pathogenic Ancestry of the Fungal Clade Ustilaginomycotina.</title>
        <authorList>
            <person name="Kijpornyongpan T."/>
            <person name="Mondo S.J."/>
            <person name="Barry K."/>
            <person name="Sandor L."/>
            <person name="Lee J."/>
            <person name="Lipzen A."/>
            <person name="Pangilinan J."/>
            <person name="LaButti K."/>
            <person name="Hainaut M."/>
            <person name="Henrissat B."/>
            <person name="Grigoriev I.V."/>
            <person name="Spatafora J.W."/>
            <person name="Aime M.C."/>
        </authorList>
    </citation>
    <scope>NUCLEOTIDE SEQUENCE [LARGE SCALE GENOMIC DNA]</scope>
    <source>
        <strain evidence="6 7">MCA 5214</strain>
    </source>
</reference>
<dbReference type="STRING" id="1569628.A0A316UQL6"/>
<feature type="compositionally biased region" description="Basic and acidic residues" evidence="5">
    <location>
        <begin position="588"/>
        <end position="597"/>
    </location>
</feature>
<feature type="region of interest" description="Disordered" evidence="5">
    <location>
        <begin position="94"/>
        <end position="114"/>
    </location>
</feature>
<feature type="compositionally biased region" description="Polar residues" evidence="5">
    <location>
        <begin position="270"/>
        <end position="279"/>
    </location>
</feature>